<protein>
    <submittedName>
        <fullName evidence="1">15470_t:CDS:1</fullName>
    </submittedName>
</protein>
<reference evidence="1" key="1">
    <citation type="submission" date="2022-08" db="EMBL/GenBank/DDBJ databases">
        <authorList>
            <person name="Kallberg Y."/>
            <person name="Tangrot J."/>
            <person name="Rosling A."/>
        </authorList>
    </citation>
    <scope>NUCLEOTIDE SEQUENCE</scope>
    <source>
        <strain evidence="1">Wild A</strain>
    </source>
</reference>
<dbReference type="EMBL" id="CAMKVN010002695">
    <property type="protein sequence ID" value="CAI2182212.1"/>
    <property type="molecule type" value="Genomic_DNA"/>
</dbReference>
<evidence type="ECO:0000313" key="1">
    <source>
        <dbReference type="EMBL" id="CAI2182212.1"/>
    </source>
</evidence>
<evidence type="ECO:0000313" key="2">
    <source>
        <dbReference type="Proteomes" id="UP001153678"/>
    </source>
</evidence>
<dbReference type="OrthoDB" id="2148641at2759"/>
<name>A0A9W4SX27_9GLOM</name>
<accession>A0A9W4SX27</accession>
<dbReference type="Proteomes" id="UP001153678">
    <property type="component" value="Unassembled WGS sequence"/>
</dbReference>
<sequence>MGTKLTDCQVKLLGNNYQFKILGDANPRPIPDGQSFPSNGIDDDASKLNLNTLSRSDMTMLIPNLFTEKAQFLSTQISMQKEHPDFEIRDGRGDEIFSNFKSHEYLN</sequence>
<gene>
    <name evidence="1" type="ORF">FWILDA_LOCUS10468</name>
</gene>
<organism evidence="1 2">
    <name type="scientific">Funneliformis geosporum</name>
    <dbReference type="NCBI Taxonomy" id="1117311"/>
    <lineage>
        <taxon>Eukaryota</taxon>
        <taxon>Fungi</taxon>
        <taxon>Fungi incertae sedis</taxon>
        <taxon>Mucoromycota</taxon>
        <taxon>Glomeromycotina</taxon>
        <taxon>Glomeromycetes</taxon>
        <taxon>Glomerales</taxon>
        <taxon>Glomeraceae</taxon>
        <taxon>Funneliformis</taxon>
    </lineage>
</organism>
<proteinExistence type="predicted"/>
<keyword evidence="2" id="KW-1185">Reference proteome</keyword>
<comment type="caution">
    <text evidence="1">The sequence shown here is derived from an EMBL/GenBank/DDBJ whole genome shotgun (WGS) entry which is preliminary data.</text>
</comment>
<dbReference type="AlphaFoldDB" id="A0A9W4SX27"/>